<dbReference type="AlphaFoldDB" id="A0A3S0QSC3"/>
<keyword evidence="1" id="KW-0812">Transmembrane</keyword>
<keyword evidence="1" id="KW-0472">Membrane</keyword>
<feature type="transmembrane region" description="Helical" evidence="1">
    <location>
        <begin position="189"/>
        <end position="212"/>
    </location>
</feature>
<feature type="transmembrane region" description="Helical" evidence="1">
    <location>
        <begin position="148"/>
        <end position="169"/>
    </location>
</feature>
<protein>
    <submittedName>
        <fullName evidence="2">Uncharacterized protein</fullName>
    </submittedName>
</protein>
<accession>A0A3S0QSC3</accession>
<reference evidence="2" key="1">
    <citation type="submission" date="2018-12" db="EMBL/GenBank/DDBJ databases">
        <authorList>
            <person name="Jadhav K."/>
            <person name="Kushwaha B."/>
            <person name="Jadhav I."/>
        </authorList>
    </citation>
    <scope>NUCLEOTIDE SEQUENCE [LARGE SCALE GENOMIC DNA]</scope>
    <source>
        <strain evidence="2">SBS 10</strain>
    </source>
</reference>
<proteinExistence type="predicted"/>
<name>A0A3S0QSC3_9GAMM</name>
<evidence type="ECO:0000256" key="1">
    <source>
        <dbReference type="SAM" id="Phobius"/>
    </source>
</evidence>
<dbReference type="EMBL" id="RXHI01000001">
    <property type="protein sequence ID" value="RUA23272.1"/>
    <property type="molecule type" value="Genomic_DNA"/>
</dbReference>
<comment type="caution">
    <text evidence="2">The sequence shown here is derived from an EMBL/GenBank/DDBJ whole genome shotgun (WGS) entry which is preliminary data.</text>
</comment>
<sequence length="258" mass="27569">MAGLPGNSRYQEAAGEGWTERDRLLISHDRADARRRRLDYWLTLPASVAPNHIETPQHAVAALGWGRPQPTRSHGGSWPAADTRGVCQCPGAGLALLTAIPRSLSGVAASMEPSARVGHWQRDLVPAFPSGLLALIELRSRLALSRPLGWALLVPVVLVWWGCLTQWLAPLALYRASIRVAAISSMQRWLSISASLGPLCPAAIVLGAGLALTMHTSGCAEPVSACSTSPDHTQRLVRSAAGAMAWLSARFDWLADLG</sequence>
<keyword evidence="1" id="KW-1133">Transmembrane helix</keyword>
<organism evidence="2">
    <name type="scientific">Billgrantia gudaonensis</name>
    <dbReference type="NCBI Taxonomy" id="376427"/>
    <lineage>
        <taxon>Bacteria</taxon>
        <taxon>Pseudomonadati</taxon>
        <taxon>Pseudomonadota</taxon>
        <taxon>Gammaproteobacteria</taxon>
        <taxon>Oceanospirillales</taxon>
        <taxon>Halomonadaceae</taxon>
        <taxon>Billgrantia</taxon>
    </lineage>
</organism>
<gene>
    <name evidence="2" type="ORF">DSL92_00630</name>
</gene>
<evidence type="ECO:0000313" key="2">
    <source>
        <dbReference type="EMBL" id="RUA23272.1"/>
    </source>
</evidence>